<organism evidence="6 7">
    <name type="scientific">Trichoderma longibrachiatum ATCC 18648</name>
    <dbReference type="NCBI Taxonomy" id="983965"/>
    <lineage>
        <taxon>Eukaryota</taxon>
        <taxon>Fungi</taxon>
        <taxon>Dikarya</taxon>
        <taxon>Ascomycota</taxon>
        <taxon>Pezizomycotina</taxon>
        <taxon>Sordariomycetes</taxon>
        <taxon>Hypocreomycetidae</taxon>
        <taxon>Hypocreales</taxon>
        <taxon>Hypocreaceae</taxon>
        <taxon>Trichoderma</taxon>
    </lineage>
</organism>
<feature type="region of interest" description="Disordered" evidence="1">
    <location>
        <begin position="20"/>
        <end position="82"/>
    </location>
</feature>
<dbReference type="Proteomes" id="UP000240760">
    <property type="component" value="Unassembled WGS sequence"/>
</dbReference>
<evidence type="ECO:0000259" key="3">
    <source>
        <dbReference type="Pfam" id="PF20776"/>
    </source>
</evidence>
<dbReference type="EMBL" id="KZ679127">
    <property type="protein sequence ID" value="PTB79976.1"/>
    <property type="molecule type" value="Genomic_DNA"/>
</dbReference>
<keyword evidence="7" id="KW-1185">Reference proteome</keyword>
<feature type="domain" description="SLS1 N-terminal" evidence="3">
    <location>
        <begin position="151"/>
        <end position="255"/>
    </location>
</feature>
<proteinExistence type="predicted"/>
<evidence type="ECO:0000313" key="6">
    <source>
        <dbReference type="EMBL" id="PTB79976.1"/>
    </source>
</evidence>
<sequence>MEYTRSLKELAATEMLEELADDEYGDEHNAAEELYREVPRAEKPQSDQTQAEEPHDLEQAPADVSNTEFEHPRPRRRPKYRKDYRDELVQARSVPVAALGEQIDAIMLKNPNQMKRPKRAVRRVQQEAAEATFELDPERDGMVDNADENGEEAMEAAMKNIDDLRPADKTVLPMHDFDTLANTLLEGFNHNQLTRYFIQKRLEMSQQGLVKPVSYPWIVKQGPWVAAKPDHWGPLRPKQRQVIMIMQLLWNLEVQEQVEGLGRTLLWLQPRVFELIAPPNSVVLEQLSKDFLYQSNREKITTNSDDCRINIYARKSTIPVILTHLDEVVKSIQSRKVSSDLFQEQDLDERLLQELERITKTHIEHNEKKRELVISWLEKRDLTSLDEEAKNSETPADVALRLLLEQPTEEQQNSVHIIAPPESNSPQDGTFINHYRENKSMSWKDKLRQWSRYVLPVGQTTALRDDISAQFAEATSFPISTPKTLKAIEHSCQVTATFGHVLHGKSSRSAAAMAKHHRHLSPVLPHPASFTSLSEEDKPVVQRATIILNFSPDPTQTPTKSDFAYPSVQLRLTVDPGTDVTDLSLPPGSALVGIAASHISDVLLPGESVDVRLTQHHLLPLNPDQAFVRDFISKCEFDLPQGLVRTPSKATFSIPKAWVTGSKATGRPSEATLDMPYLFMGSEVHQAVQLEFHGHTLCYSSIDAGRHGGLRQELSLQAGPPQGNDATPLILEKGEASRFLCLVGKLAVGDYFSWHDGSQLMKKLSNVDTLEDKAEGDPLPLLEVEDHETTQDAEPEHQRITEQSDDHSSTEPVADVVPGGPSEDSRSPDADETKKS</sequence>
<dbReference type="Pfam" id="PF14611">
    <property type="entry name" value="KH_SLS1_1"/>
    <property type="match status" value="1"/>
</dbReference>
<evidence type="ECO:0000259" key="4">
    <source>
        <dbReference type="Pfam" id="PF20777"/>
    </source>
</evidence>
<feature type="domain" description="SLS1 second KH" evidence="4">
    <location>
        <begin position="337"/>
        <end position="404"/>
    </location>
</feature>
<reference evidence="6 7" key="1">
    <citation type="submission" date="2016-07" db="EMBL/GenBank/DDBJ databases">
        <title>Multiple horizontal gene transfer events from other fungi enriched the ability of initially mycotrophic Trichoderma (Ascomycota) to feed on dead plant biomass.</title>
        <authorList>
            <consortium name="DOE Joint Genome Institute"/>
            <person name="Aerts A."/>
            <person name="Atanasova L."/>
            <person name="Chenthamara K."/>
            <person name="Zhang J."/>
            <person name="Grujic M."/>
            <person name="Henrissat B."/>
            <person name="Kuo A."/>
            <person name="Salamov A."/>
            <person name="Lipzen A."/>
            <person name="Labutti K."/>
            <person name="Barry K."/>
            <person name="Miao Y."/>
            <person name="Rahimi M.J."/>
            <person name="Shen Q."/>
            <person name="Grigoriev I.V."/>
            <person name="Kubicek C.P."/>
            <person name="Druzhinina I.S."/>
        </authorList>
    </citation>
    <scope>NUCLEOTIDE SEQUENCE [LARGE SCALE GENOMIC DNA]</scope>
    <source>
        <strain evidence="6 7">ATCC 18648</strain>
    </source>
</reference>
<dbReference type="InterPro" id="IPR032741">
    <property type="entry name" value="Sls1_KH-1"/>
</dbReference>
<dbReference type="Pfam" id="PF20776">
    <property type="entry name" value="SLS1_N"/>
    <property type="match status" value="1"/>
</dbReference>
<dbReference type="STRING" id="983965.A0A2T4CEK3"/>
<dbReference type="InterPro" id="IPR048748">
    <property type="entry name" value="SLS1_KH2"/>
</dbReference>
<dbReference type="InterPro" id="IPR048401">
    <property type="entry name" value="SLS1_C"/>
</dbReference>
<dbReference type="Pfam" id="PF20778">
    <property type="entry name" value="SLS1_C"/>
    <property type="match status" value="1"/>
</dbReference>
<dbReference type="GO" id="GO:0005743">
    <property type="term" value="C:mitochondrial inner membrane"/>
    <property type="evidence" value="ECO:0007669"/>
    <property type="project" value="InterPro"/>
</dbReference>
<evidence type="ECO:0000259" key="5">
    <source>
        <dbReference type="Pfam" id="PF20778"/>
    </source>
</evidence>
<feature type="domain" description="SLS1 first KH" evidence="2">
    <location>
        <begin position="262"/>
        <end position="332"/>
    </location>
</feature>
<dbReference type="InterPro" id="IPR048400">
    <property type="entry name" value="SLS1_N"/>
</dbReference>
<evidence type="ECO:0000313" key="7">
    <source>
        <dbReference type="Proteomes" id="UP000240760"/>
    </source>
</evidence>
<protein>
    <submittedName>
        <fullName evidence="6">Uncharacterized protein</fullName>
    </submittedName>
</protein>
<dbReference type="AlphaFoldDB" id="A0A2T4CEK3"/>
<feature type="domain" description="SLS1 C-terminal" evidence="5">
    <location>
        <begin position="440"/>
        <end position="725"/>
    </location>
</feature>
<dbReference type="Pfam" id="PF20777">
    <property type="entry name" value="KH_SLS1_2"/>
    <property type="match status" value="1"/>
</dbReference>
<evidence type="ECO:0000256" key="1">
    <source>
        <dbReference type="SAM" id="MobiDB-lite"/>
    </source>
</evidence>
<feature type="region of interest" description="Disordered" evidence="1">
    <location>
        <begin position="775"/>
        <end position="836"/>
    </location>
</feature>
<feature type="compositionally biased region" description="Basic and acidic residues" evidence="1">
    <location>
        <begin position="26"/>
        <end position="45"/>
    </location>
</feature>
<feature type="compositionally biased region" description="Basic and acidic residues" evidence="1">
    <location>
        <begin position="823"/>
        <end position="836"/>
    </location>
</feature>
<gene>
    <name evidence="6" type="ORF">M440DRAFT_1435724</name>
</gene>
<name>A0A2T4CEK3_TRILO</name>
<feature type="compositionally biased region" description="Basic and acidic residues" evidence="1">
    <location>
        <begin position="787"/>
        <end position="809"/>
    </location>
</feature>
<dbReference type="OrthoDB" id="5392646at2759"/>
<accession>A0A2T4CEK3</accession>
<evidence type="ECO:0000259" key="2">
    <source>
        <dbReference type="Pfam" id="PF14611"/>
    </source>
</evidence>